<feature type="transmembrane region" description="Helical" evidence="8">
    <location>
        <begin position="240"/>
        <end position="272"/>
    </location>
</feature>
<evidence type="ECO:0000256" key="8">
    <source>
        <dbReference type="SAM" id="Phobius"/>
    </source>
</evidence>
<dbReference type="Pfam" id="PF01594">
    <property type="entry name" value="AI-2E_transport"/>
    <property type="match status" value="1"/>
</dbReference>
<dbReference type="Proteomes" id="UP001501757">
    <property type="component" value="Unassembled WGS sequence"/>
</dbReference>
<keyword evidence="7 8" id="KW-0472">Membrane</keyword>
<evidence type="ECO:0000256" key="2">
    <source>
        <dbReference type="ARBA" id="ARBA00009773"/>
    </source>
</evidence>
<protein>
    <submittedName>
        <fullName evidence="9">AI-2E family transporter</fullName>
    </submittedName>
</protein>
<evidence type="ECO:0000256" key="4">
    <source>
        <dbReference type="ARBA" id="ARBA00022475"/>
    </source>
</evidence>
<organism evidence="9 10">
    <name type="scientific">Bowmanella denitrificans</name>
    <dbReference type="NCBI Taxonomy" id="366582"/>
    <lineage>
        <taxon>Bacteria</taxon>
        <taxon>Pseudomonadati</taxon>
        <taxon>Pseudomonadota</taxon>
        <taxon>Gammaproteobacteria</taxon>
        <taxon>Alteromonadales</taxon>
        <taxon>Alteromonadaceae</taxon>
        <taxon>Bowmanella</taxon>
    </lineage>
</organism>
<keyword evidence="3" id="KW-0813">Transport</keyword>
<reference evidence="10" key="1">
    <citation type="journal article" date="2019" name="Int. J. Syst. Evol. Microbiol.">
        <title>The Global Catalogue of Microorganisms (GCM) 10K type strain sequencing project: providing services to taxonomists for standard genome sequencing and annotation.</title>
        <authorList>
            <consortium name="The Broad Institute Genomics Platform"/>
            <consortium name="The Broad Institute Genome Sequencing Center for Infectious Disease"/>
            <person name="Wu L."/>
            <person name="Ma J."/>
        </authorList>
    </citation>
    <scope>NUCLEOTIDE SEQUENCE [LARGE SCALE GENOMIC DNA]</scope>
    <source>
        <strain evidence="10">JCM 13378</strain>
    </source>
</reference>
<gene>
    <name evidence="9" type="ORF">GCM10009092_08780</name>
</gene>
<evidence type="ECO:0000256" key="1">
    <source>
        <dbReference type="ARBA" id="ARBA00004651"/>
    </source>
</evidence>
<keyword evidence="10" id="KW-1185">Reference proteome</keyword>
<keyword evidence="4" id="KW-1003">Cell membrane</keyword>
<comment type="subcellular location">
    <subcellularLocation>
        <location evidence="1">Cell membrane</location>
        <topology evidence="1">Multi-pass membrane protein</topology>
    </subcellularLocation>
</comment>
<dbReference type="EMBL" id="BAAAEI010000006">
    <property type="protein sequence ID" value="GAA0346561.1"/>
    <property type="molecule type" value="Genomic_DNA"/>
</dbReference>
<feature type="transmembrane region" description="Helical" evidence="8">
    <location>
        <begin position="72"/>
        <end position="93"/>
    </location>
</feature>
<feature type="transmembrane region" description="Helical" evidence="8">
    <location>
        <begin position="213"/>
        <end position="233"/>
    </location>
</feature>
<dbReference type="InterPro" id="IPR002549">
    <property type="entry name" value="AI-2E-like"/>
</dbReference>
<name>A0ABP3GIL2_9ALTE</name>
<feature type="transmembrane region" description="Helical" evidence="8">
    <location>
        <begin position="278"/>
        <end position="301"/>
    </location>
</feature>
<keyword evidence="6 8" id="KW-1133">Transmembrane helix</keyword>
<feature type="transmembrane region" description="Helical" evidence="8">
    <location>
        <begin position="21"/>
        <end position="52"/>
    </location>
</feature>
<evidence type="ECO:0000256" key="7">
    <source>
        <dbReference type="ARBA" id="ARBA00023136"/>
    </source>
</evidence>
<evidence type="ECO:0000313" key="10">
    <source>
        <dbReference type="Proteomes" id="UP001501757"/>
    </source>
</evidence>
<evidence type="ECO:0000256" key="5">
    <source>
        <dbReference type="ARBA" id="ARBA00022692"/>
    </source>
</evidence>
<feature type="transmembrane region" description="Helical" evidence="8">
    <location>
        <begin position="156"/>
        <end position="177"/>
    </location>
</feature>
<accession>A0ABP3GIL2</accession>
<dbReference type="RefSeq" id="WP_343842229.1">
    <property type="nucleotide sequence ID" value="NZ_BAAAEI010000006.1"/>
</dbReference>
<evidence type="ECO:0000256" key="6">
    <source>
        <dbReference type="ARBA" id="ARBA00022989"/>
    </source>
</evidence>
<dbReference type="PANTHER" id="PTHR21716">
    <property type="entry name" value="TRANSMEMBRANE PROTEIN"/>
    <property type="match status" value="1"/>
</dbReference>
<dbReference type="PANTHER" id="PTHR21716:SF53">
    <property type="entry name" value="PERMEASE PERM-RELATED"/>
    <property type="match status" value="1"/>
</dbReference>
<proteinExistence type="inferred from homology"/>
<keyword evidence="5 8" id="KW-0812">Transmembrane</keyword>
<evidence type="ECO:0000256" key="3">
    <source>
        <dbReference type="ARBA" id="ARBA00022448"/>
    </source>
</evidence>
<comment type="caution">
    <text evidence="9">The sequence shown here is derived from an EMBL/GenBank/DDBJ whole genome shotgun (WGS) entry which is preliminary data.</text>
</comment>
<comment type="similarity">
    <text evidence="2">Belongs to the autoinducer-2 exporter (AI-2E) (TC 2.A.86) family.</text>
</comment>
<sequence length="359" mass="39859">MLEQLNLWYKRKFSDPASATLLVMVVLAFAVLIFWGAMLAPVLVAVVVAYLLEWPVNKLDKLGMGRTWAVSLVLTLFISLSVLFMVALVPVIWQQGVNLLTEMPLFWSKTQTWLLTLPDAYPGLLSKQDIDMALVGVNERVVSLGKDILSASLSSIVSLVALMIYFILVPLMVFFILKDRGELLGNLAGIMPKDRRLLKQVGREMNTQIVNYIRGKVIEILIVGTVSAITFALMDLRYSLLLGVLVGFSVLIPYIGAAVVTFPVAIVALFQWGLTADFWYLMIAYGIIQALDGNLLVPLLFSEAVSLHPVYIIIAVLFFGGLWGFWGVFFAIPLATLVKAVFNAWSENSLPRQSERQVT</sequence>
<feature type="transmembrane region" description="Helical" evidence="8">
    <location>
        <begin position="310"/>
        <end position="332"/>
    </location>
</feature>
<evidence type="ECO:0000313" key="9">
    <source>
        <dbReference type="EMBL" id="GAA0346561.1"/>
    </source>
</evidence>